<sequence>MTEPDHAMIPGSKNSIPTTTPHTNTPPPGKIDPSPKTVNKLTDQPDSRTTANPKH</sequence>
<proteinExistence type="predicted"/>
<dbReference type="EMBL" id="CAJVPV010004704">
    <property type="protein sequence ID" value="CAG8577809.1"/>
    <property type="molecule type" value="Genomic_DNA"/>
</dbReference>
<evidence type="ECO:0000256" key="1">
    <source>
        <dbReference type="SAM" id="MobiDB-lite"/>
    </source>
</evidence>
<organism evidence="2 3">
    <name type="scientific">Acaulospora morrowiae</name>
    <dbReference type="NCBI Taxonomy" id="94023"/>
    <lineage>
        <taxon>Eukaryota</taxon>
        <taxon>Fungi</taxon>
        <taxon>Fungi incertae sedis</taxon>
        <taxon>Mucoromycota</taxon>
        <taxon>Glomeromycotina</taxon>
        <taxon>Glomeromycetes</taxon>
        <taxon>Diversisporales</taxon>
        <taxon>Acaulosporaceae</taxon>
        <taxon>Acaulospora</taxon>
    </lineage>
</organism>
<reference evidence="2" key="1">
    <citation type="submission" date="2021-06" db="EMBL/GenBank/DDBJ databases">
        <authorList>
            <person name="Kallberg Y."/>
            <person name="Tangrot J."/>
            <person name="Rosling A."/>
        </authorList>
    </citation>
    <scope>NUCLEOTIDE SEQUENCE</scope>
    <source>
        <strain evidence="2">CL551</strain>
    </source>
</reference>
<feature type="region of interest" description="Disordered" evidence="1">
    <location>
        <begin position="1"/>
        <end position="55"/>
    </location>
</feature>
<feature type="compositionally biased region" description="Polar residues" evidence="1">
    <location>
        <begin position="36"/>
        <end position="55"/>
    </location>
</feature>
<dbReference type="Proteomes" id="UP000789342">
    <property type="component" value="Unassembled WGS sequence"/>
</dbReference>
<gene>
    <name evidence="2" type="ORF">AMORRO_LOCUS6772</name>
</gene>
<evidence type="ECO:0000313" key="3">
    <source>
        <dbReference type="Proteomes" id="UP000789342"/>
    </source>
</evidence>
<protein>
    <submittedName>
        <fullName evidence="2">11879_t:CDS:1</fullName>
    </submittedName>
</protein>
<name>A0A9N9BS50_9GLOM</name>
<keyword evidence="3" id="KW-1185">Reference proteome</keyword>
<comment type="caution">
    <text evidence="2">The sequence shown here is derived from an EMBL/GenBank/DDBJ whole genome shotgun (WGS) entry which is preliminary data.</text>
</comment>
<accession>A0A9N9BS50</accession>
<dbReference type="AlphaFoldDB" id="A0A9N9BS50"/>
<evidence type="ECO:0000313" key="2">
    <source>
        <dbReference type="EMBL" id="CAG8577809.1"/>
    </source>
</evidence>